<dbReference type="Gene3D" id="3.30.70.100">
    <property type="match status" value="1"/>
</dbReference>
<evidence type="ECO:0000313" key="3">
    <source>
        <dbReference type="Proteomes" id="UP000662888"/>
    </source>
</evidence>
<protein>
    <submittedName>
        <fullName evidence="2">DUF1330 domain-containing protein</fullName>
    </submittedName>
</protein>
<gene>
    <name evidence="2" type="ORF">IV454_14270</name>
</gene>
<dbReference type="InterPro" id="IPR010753">
    <property type="entry name" value="DUF1330"/>
</dbReference>
<dbReference type="SUPFAM" id="SSF54909">
    <property type="entry name" value="Dimeric alpha+beta barrel"/>
    <property type="match status" value="1"/>
</dbReference>
<name>A0AA49AAT1_9BURK</name>
<evidence type="ECO:0000313" key="2">
    <source>
        <dbReference type="EMBL" id="QPI52546.1"/>
    </source>
</evidence>
<evidence type="ECO:0000259" key="1">
    <source>
        <dbReference type="Pfam" id="PF07045"/>
    </source>
</evidence>
<feature type="domain" description="DUF1330" evidence="1">
    <location>
        <begin position="3"/>
        <end position="95"/>
    </location>
</feature>
<reference evidence="2 3" key="1">
    <citation type="submission" date="2020-11" db="EMBL/GenBank/DDBJ databases">
        <authorList>
            <person name="Sun Q."/>
        </authorList>
    </citation>
    <scope>NUCLEOTIDE SEQUENCE [LARGE SCALE GENOMIC DNA]</scope>
    <source>
        <strain evidence="2 3">P8398</strain>
    </source>
</reference>
<dbReference type="PANTHER" id="PTHR41521">
    <property type="match status" value="1"/>
</dbReference>
<proteinExistence type="predicted"/>
<organism evidence="2 3">
    <name type="scientific">Massilia antarctica</name>
    <dbReference type="NCBI Taxonomy" id="2765360"/>
    <lineage>
        <taxon>Bacteria</taxon>
        <taxon>Pseudomonadati</taxon>
        <taxon>Pseudomonadota</taxon>
        <taxon>Betaproteobacteria</taxon>
        <taxon>Burkholderiales</taxon>
        <taxon>Oxalobacteraceae</taxon>
        <taxon>Telluria group</taxon>
        <taxon>Massilia</taxon>
    </lineage>
</organism>
<dbReference type="PANTHER" id="PTHR41521:SF4">
    <property type="entry name" value="BLR0684 PROTEIN"/>
    <property type="match status" value="1"/>
</dbReference>
<dbReference type="Pfam" id="PF07045">
    <property type="entry name" value="DUF1330"/>
    <property type="match status" value="1"/>
</dbReference>
<accession>A0AA49AAT1</accession>
<dbReference type="InterPro" id="IPR011008">
    <property type="entry name" value="Dimeric_a/b-barrel"/>
</dbReference>
<dbReference type="Proteomes" id="UP000662888">
    <property type="component" value="Chromosome"/>
</dbReference>
<dbReference type="EMBL" id="CP065053">
    <property type="protein sequence ID" value="QPI52546.1"/>
    <property type="molecule type" value="Genomic_DNA"/>
</dbReference>
<sequence length="95" mass="10207">MAAYAIGSLTVHTTQWQQEYGAKMPALIHKHGGKVLAKAAAQGLEGQSLLPGTVVMIEFPTAQQALAWNEDPEHAPLRRLRQGGASFDLMLVDGL</sequence>
<dbReference type="RefSeq" id="WP_206091977.1">
    <property type="nucleotide sequence ID" value="NZ_CP065053.1"/>
</dbReference>
<keyword evidence="3" id="KW-1185">Reference proteome</keyword>